<evidence type="ECO:0000313" key="2">
    <source>
        <dbReference type="Proteomes" id="UP001500187"/>
    </source>
</evidence>
<dbReference type="EMBL" id="BAABKP010000003">
    <property type="protein sequence ID" value="GAA4797417.1"/>
    <property type="molecule type" value="Genomic_DNA"/>
</dbReference>
<sequence>MEANIRDEDYDLLDYQNVFTGQFNLNRETIDNPGNRGLALMDTDTMVAKAYAQMSAEDPASALSSADYQSLLPMADSLIAKARWDLILFIPPVGSANYTRDGFRSETNTSDHYLNDISQRMLHEVRLAGLTDRLVMLDGSDYAERYEQAKAAVSPLLA</sequence>
<accession>A0ABP9BNN3</accession>
<proteinExistence type="predicted"/>
<evidence type="ECO:0000313" key="1">
    <source>
        <dbReference type="EMBL" id="GAA4797417.1"/>
    </source>
</evidence>
<dbReference type="RefSeq" id="WP_345446346.1">
    <property type="nucleotide sequence ID" value="NZ_BAABKP010000003.1"/>
</dbReference>
<dbReference type="InterPro" id="IPR027417">
    <property type="entry name" value="P-loop_NTPase"/>
</dbReference>
<reference evidence="2" key="1">
    <citation type="journal article" date="2019" name="Int. J. Syst. Evol. Microbiol.">
        <title>The Global Catalogue of Microorganisms (GCM) 10K type strain sequencing project: providing services to taxonomists for standard genome sequencing and annotation.</title>
        <authorList>
            <consortium name="The Broad Institute Genomics Platform"/>
            <consortium name="The Broad Institute Genome Sequencing Center for Infectious Disease"/>
            <person name="Wu L."/>
            <person name="Ma J."/>
        </authorList>
    </citation>
    <scope>NUCLEOTIDE SEQUENCE [LARGE SCALE GENOMIC DNA]</scope>
    <source>
        <strain evidence="2">JCM 18541</strain>
    </source>
</reference>
<keyword evidence="2" id="KW-1185">Reference proteome</keyword>
<name>A0ABP9BNN3_9MICC</name>
<dbReference type="Gene3D" id="3.40.50.300">
    <property type="entry name" value="P-loop containing nucleotide triphosphate hydrolases"/>
    <property type="match status" value="1"/>
</dbReference>
<comment type="caution">
    <text evidence="1">The sequence shown here is derived from an EMBL/GenBank/DDBJ whole genome shotgun (WGS) entry which is preliminary data.</text>
</comment>
<protein>
    <submittedName>
        <fullName evidence="1">Uncharacterized protein</fullName>
    </submittedName>
</protein>
<organism evidence="1 2">
    <name type="scientific">Rothia endophytica</name>
    <dbReference type="NCBI Taxonomy" id="1324766"/>
    <lineage>
        <taxon>Bacteria</taxon>
        <taxon>Bacillati</taxon>
        <taxon>Actinomycetota</taxon>
        <taxon>Actinomycetes</taxon>
        <taxon>Micrococcales</taxon>
        <taxon>Micrococcaceae</taxon>
        <taxon>Rothia</taxon>
    </lineage>
</organism>
<gene>
    <name evidence="1" type="ORF">GCM10023352_16250</name>
</gene>
<dbReference type="Proteomes" id="UP001500187">
    <property type="component" value="Unassembled WGS sequence"/>
</dbReference>